<feature type="compositionally biased region" description="Basic and acidic residues" evidence="1">
    <location>
        <begin position="148"/>
        <end position="167"/>
    </location>
</feature>
<feature type="compositionally biased region" description="Polar residues" evidence="1">
    <location>
        <begin position="171"/>
        <end position="181"/>
    </location>
</feature>
<dbReference type="HOGENOM" id="CLU_302267_0_0_1"/>
<proteinExistence type="predicted"/>
<keyword evidence="3" id="KW-1185">Reference proteome</keyword>
<sequence length="1028" mass="114920">MDITRRRNLTATIPSPLLKNLNRVEDLGCFDEEECRFFLREVGERVVPVYPFSFGMEEVYSLILERYGYAGLPDATSVLQDLLENERNAAGFGDDGDVWRSWRHSWRHRNDDALNPFIPKVGSFILQQPTQPHIRKLKAMNFIIKTEKAQRRERARQAEDAGKRKALIDISPNQNRTTESPPSDIFTKPRESDEENAYRLPATTYSHQRTRALLASEDRSSPPSNQGKAKRPSRVRESHATQTSASASSQQEFTEVEPSLLDAEIDPALLVSFEMLSPGQSSSEPRPTLRGGQGEILTLQQIGSSQDNPSSKDLSGASPPSHMLSRATYVGSCETPWSQGKPHSSSPVTSGKIEPLKDSAKVDRRELAEHDKSGEKHRKLSDSLKHFARRPIGDSSDLGKRTRTVNRQARVFDGTIWHPKVRKRQTSQVNLPADDEAVVEERRRSVVRRSLTPVWQRRDSSRNSWIEIMRNFFRTESGCSNQAKQSKAEDSNLIQTAVPDSATPSHTHTVTNTQSPVAQERKLYALGLDGTIDPRLIVRKSRSLMNFNKPLPLSPGEIVRSLSTHTEFPRSHQPKLPTLNSTATSADLEYDSQALTSQRIDRKEVPTKHQLSPVREVKNPSAAHAADPQKAGQPPLSAITYSSIANMNPFQDNLNPEVPVFLPAVSAPEGLFAVRGKMPEHLRAMPYTVPEHIALSIRQEFPNFCLPPPRPVQPERRTSKSRIFTPIKNLVNKRNNSQDINRDTPTRGPTPEKNTRKNSLQKLGSFLKHPFVSQAPAEVEKVDSWMKEHAEATAPRTLVSLDPATQARILGDVELILVTATNNFLVHEANAARLNPEIVMRFSYDWRAHGLRPVVEFLYDCRTQYHLVLANMHSVEFSTTCSQSVHLRDSCMQVWSTIVDDVSVHAFCLPDDIVVKHLYALPQVLRMLRAPQSAHLAVRGLQLKTSAKIAERKALGRARKAARGPFAVRVPQYGDGLFHRRDISVDSEEDVFGGLEAVVANMPAPASLAAALDGPGPTVRKDHRAGVL</sequence>
<feature type="region of interest" description="Disordered" evidence="1">
    <location>
        <begin position="730"/>
        <end position="757"/>
    </location>
</feature>
<evidence type="ECO:0000256" key="1">
    <source>
        <dbReference type="SAM" id="MobiDB-lite"/>
    </source>
</evidence>
<protein>
    <submittedName>
        <fullName evidence="2">Uncharacterized protein</fullName>
    </submittedName>
</protein>
<dbReference type="OrthoDB" id="5229017at2759"/>
<feature type="compositionally biased region" description="Low complexity" evidence="1">
    <location>
        <begin position="240"/>
        <end position="253"/>
    </location>
</feature>
<dbReference type="EMBL" id="KN846992">
    <property type="protein sequence ID" value="KIW90933.1"/>
    <property type="molecule type" value="Genomic_DNA"/>
</dbReference>
<feature type="compositionally biased region" description="Polar residues" evidence="1">
    <location>
        <begin position="335"/>
        <end position="349"/>
    </location>
</feature>
<organism evidence="2 3">
    <name type="scientific">Cladophialophora bantiana (strain ATCC 10958 / CBS 173.52 / CDC B-1940 / NIH 8579)</name>
    <name type="common">Xylohypha bantiana</name>
    <dbReference type="NCBI Taxonomy" id="1442370"/>
    <lineage>
        <taxon>Eukaryota</taxon>
        <taxon>Fungi</taxon>
        <taxon>Dikarya</taxon>
        <taxon>Ascomycota</taxon>
        <taxon>Pezizomycotina</taxon>
        <taxon>Eurotiomycetes</taxon>
        <taxon>Chaetothyriomycetidae</taxon>
        <taxon>Chaetothyriales</taxon>
        <taxon>Herpotrichiellaceae</taxon>
        <taxon>Cladophialophora</taxon>
    </lineage>
</organism>
<feature type="compositionally biased region" description="Polar residues" evidence="1">
    <location>
        <begin position="303"/>
        <end position="313"/>
    </location>
</feature>
<feature type="region of interest" description="Disordered" evidence="1">
    <location>
        <begin position="564"/>
        <end position="634"/>
    </location>
</feature>
<feature type="region of interest" description="Disordered" evidence="1">
    <location>
        <begin position="303"/>
        <end position="405"/>
    </location>
</feature>
<gene>
    <name evidence="2" type="ORF">Z519_08716</name>
</gene>
<dbReference type="VEuPathDB" id="FungiDB:Z519_08716"/>
<evidence type="ECO:0000313" key="3">
    <source>
        <dbReference type="Proteomes" id="UP000053789"/>
    </source>
</evidence>
<name>A0A0D2HCD2_CLAB1</name>
<dbReference type="RefSeq" id="XP_016617602.1">
    <property type="nucleotide sequence ID" value="XM_016766444.1"/>
</dbReference>
<dbReference type="GeneID" id="27701644"/>
<feature type="compositionally biased region" description="Basic and acidic residues" evidence="1">
    <location>
        <begin position="354"/>
        <end position="385"/>
    </location>
</feature>
<reference evidence="2" key="1">
    <citation type="submission" date="2015-01" db="EMBL/GenBank/DDBJ databases">
        <title>The Genome Sequence of Cladophialophora bantiana CBS 173.52.</title>
        <authorList>
            <consortium name="The Broad Institute Genomics Platform"/>
            <person name="Cuomo C."/>
            <person name="de Hoog S."/>
            <person name="Gorbushina A."/>
            <person name="Stielow B."/>
            <person name="Teixiera M."/>
            <person name="Abouelleil A."/>
            <person name="Chapman S.B."/>
            <person name="Priest M."/>
            <person name="Young S.K."/>
            <person name="Wortman J."/>
            <person name="Nusbaum C."/>
            <person name="Birren B."/>
        </authorList>
    </citation>
    <scope>NUCLEOTIDE SEQUENCE [LARGE SCALE GENOMIC DNA]</scope>
    <source>
        <strain evidence="2">CBS 173.52</strain>
    </source>
</reference>
<dbReference type="Proteomes" id="UP000053789">
    <property type="component" value="Unassembled WGS sequence"/>
</dbReference>
<feature type="region of interest" description="Disordered" evidence="1">
    <location>
        <begin position="148"/>
        <end position="257"/>
    </location>
</feature>
<dbReference type="AlphaFoldDB" id="A0A0D2HCD2"/>
<evidence type="ECO:0000313" key="2">
    <source>
        <dbReference type="EMBL" id="KIW90933.1"/>
    </source>
</evidence>
<accession>A0A0D2HCD2</accession>